<accession>I0KCX2</accession>
<organism evidence="1 2">
    <name type="scientific">Fibrella aestuarina BUZ 2</name>
    <dbReference type="NCBI Taxonomy" id="1166018"/>
    <lineage>
        <taxon>Bacteria</taxon>
        <taxon>Pseudomonadati</taxon>
        <taxon>Bacteroidota</taxon>
        <taxon>Cytophagia</taxon>
        <taxon>Cytophagales</taxon>
        <taxon>Spirosomataceae</taxon>
        <taxon>Fibrella</taxon>
    </lineage>
</organism>
<gene>
    <name evidence="1" type="ORF">FAES_3974</name>
</gene>
<dbReference type="Proteomes" id="UP000011058">
    <property type="component" value="Chromosome"/>
</dbReference>
<proteinExistence type="predicted"/>
<dbReference type="HOGENOM" id="CLU_2329570_0_0_10"/>
<dbReference type="STRING" id="1166018.FAES_3974"/>
<dbReference type="EMBL" id="HE796683">
    <property type="protein sequence ID" value="CCH01975.1"/>
    <property type="molecule type" value="Genomic_DNA"/>
</dbReference>
<dbReference type="RefSeq" id="WP_015333074.1">
    <property type="nucleotide sequence ID" value="NC_020054.1"/>
</dbReference>
<dbReference type="AlphaFoldDB" id="I0KCX2"/>
<keyword evidence="2" id="KW-1185">Reference proteome</keyword>
<evidence type="ECO:0000313" key="1">
    <source>
        <dbReference type="EMBL" id="CCH01975.1"/>
    </source>
</evidence>
<name>I0KCX2_9BACT</name>
<dbReference type="KEGG" id="fae:FAES_3974"/>
<protein>
    <submittedName>
        <fullName evidence="1">Uncharacterized protein</fullName>
    </submittedName>
</protein>
<reference evidence="1 2" key="1">
    <citation type="journal article" date="2012" name="J. Bacteriol.">
        <title>Genome Sequence of Fibrella aestuarina BUZ 2T, a Filamentous Marine Bacterium.</title>
        <authorList>
            <person name="Filippini M."/>
            <person name="Qi W."/>
            <person name="Blom J."/>
            <person name="Goesmann A."/>
            <person name="Smits T.H."/>
            <person name="Bagheri H.C."/>
        </authorList>
    </citation>
    <scope>NUCLEOTIDE SEQUENCE [LARGE SCALE GENOMIC DNA]</scope>
    <source>
        <strain evidence="2">BUZ 2T</strain>
    </source>
</reference>
<evidence type="ECO:0000313" key="2">
    <source>
        <dbReference type="Proteomes" id="UP000011058"/>
    </source>
</evidence>
<sequence>MANKPDYINLPMAEVLELLYRQQIRTMAYNAVIIQNQAVIVQKLESIQRHLNIAVEKTIDLSESSFYQSSLDCVDEVTDEFLEAMLDRLIKQKAKTTV</sequence>